<dbReference type="InterPro" id="IPR001523">
    <property type="entry name" value="Paired_dom"/>
</dbReference>
<evidence type="ECO:0000313" key="9">
    <source>
        <dbReference type="EMBL" id="GMS78034.1"/>
    </source>
</evidence>
<dbReference type="InterPro" id="IPR009057">
    <property type="entry name" value="Homeodomain-like_sf"/>
</dbReference>
<dbReference type="PRINTS" id="PR00027">
    <property type="entry name" value="PAIREDBOX"/>
</dbReference>
<keyword evidence="2" id="KW-0217">Developmental protein</keyword>
<dbReference type="GO" id="GO:0005634">
    <property type="term" value="C:nucleus"/>
    <property type="evidence" value="ECO:0007669"/>
    <property type="project" value="UniProtKB-SubCell"/>
</dbReference>
<dbReference type="InterPro" id="IPR043182">
    <property type="entry name" value="PAIRED_DNA-bd_dom"/>
</dbReference>
<dbReference type="PANTHER" id="PTHR45636:SF16">
    <property type="entry name" value="PAIRED BOX POX-MESO PROTEIN"/>
    <property type="match status" value="1"/>
</dbReference>
<dbReference type="SMART" id="SM00351">
    <property type="entry name" value="PAX"/>
    <property type="match status" value="1"/>
</dbReference>
<reference evidence="9" key="1">
    <citation type="submission" date="2023-10" db="EMBL/GenBank/DDBJ databases">
        <title>Genome assembly of Pristionchus species.</title>
        <authorList>
            <person name="Yoshida K."/>
            <person name="Sommer R.J."/>
        </authorList>
    </citation>
    <scope>NUCLEOTIDE SEQUENCE</scope>
    <source>
        <strain evidence="9">RS0144</strain>
    </source>
</reference>
<accession>A0AAV5S712</accession>
<dbReference type="Pfam" id="PF00292">
    <property type="entry name" value="PAX"/>
    <property type="match status" value="1"/>
</dbReference>
<dbReference type="PROSITE" id="PS51057">
    <property type="entry name" value="PAIRED_2"/>
    <property type="match status" value="1"/>
</dbReference>
<evidence type="ECO:0000256" key="4">
    <source>
        <dbReference type="ARBA" id="ARBA00023015"/>
    </source>
</evidence>
<feature type="domain" description="Paired" evidence="8">
    <location>
        <begin position="51"/>
        <end position="177"/>
    </location>
</feature>
<keyword evidence="7" id="KW-0539">Nucleus</keyword>
<keyword evidence="3" id="KW-0563">Paired box</keyword>
<keyword evidence="10" id="KW-1185">Reference proteome</keyword>
<dbReference type="InterPro" id="IPR036388">
    <property type="entry name" value="WH-like_DNA-bd_sf"/>
</dbReference>
<evidence type="ECO:0000256" key="7">
    <source>
        <dbReference type="ARBA" id="ARBA00023242"/>
    </source>
</evidence>
<dbReference type="FunFam" id="1.10.10.10:FF:000003">
    <property type="entry name" value="Paired box protein Pax-6"/>
    <property type="match status" value="1"/>
</dbReference>
<dbReference type="PANTHER" id="PTHR45636">
    <property type="entry name" value="PAIRED BOX PROTEIN PAX-6-RELATED-RELATED"/>
    <property type="match status" value="1"/>
</dbReference>
<organism evidence="9 10">
    <name type="scientific">Pristionchus entomophagus</name>
    <dbReference type="NCBI Taxonomy" id="358040"/>
    <lineage>
        <taxon>Eukaryota</taxon>
        <taxon>Metazoa</taxon>
        <taxon>Ecdysozoa</taxon>
        <taxon>Nematoda</taxon>
        <taxon>Chromadorea</taxon>
        <taxon>Rhabditida</taxon>
        <taxon>Rhabditina</taxon>
        <taxon>Diplogasteromorpha</taxon>
        <taxon>Diplogasteroidea</taxon>
        <taxon>Neodiplogasteridae</taxon>
        <taxon>Pristionchus</taxon>
    </lineage>
</organism>
<dbReference type="GO" id="GO:0000978">
    <property type="term" value="F:RNA polymerase II cis-regulatory region sequence-specific DNA binding"/>
    <property type="evidence" value="ECO:0007669"/>
    <property type="project" value="TreeGrafter"/>
</dbReference>
<keyword evidence="5" id="KW-0238">DNA-binding</keyword>
<dbReference type="Proteomes" id="UP001432027">
    <property type="component" value="Unassembled WGS sequence"/>
</dbReference>
<comment type="caution">
    <text evidence="9">The sequence shown here is derived from an EMBL/GenBank/DDBJ whole genome shotgun (WGS) entry which is preliminary data.</text>
</comment>
<name>A0AAV5S712_9BILA</name>
<evidence type="ECO:0000259" key="8">
    <source>
        <dbReference type="PROSITE" id="PS51057"/>
    </source>
</evidence>
<keyword evidence="4" id="KW-0805">Transcription regulation</keyword>
<feature type="non-terminal residue" evidence="9">
    <location>
        <position position="1"/>
    </location>
</feature>
<dbReference type="EMBL" id="BTSX01000001">
    <property type="protein sequence ID" value="GMS78034.1"/>
    <property type="molecule type" value="Genomic_DNA"/>
</dbReference>
<proteinExistence type="predicted"/>
<sequence length="235" mass="25332">QSRESAMISSWCAPPEAFFHSHHAFPQQLPYSTVVPGGSVGSAGSGGAGYGRGEVNQMGGHFVNGRPLPLHMRMTIVEMFKKGLRPCEISRQLKVSHGCVSKILSKYNESGSVHPGTVGGSKPRVTTPQVVSYIRSLKAREPGLFAWEIRERLESSGLVDKLSLPSVSSISRILRNKISAQSEPSVYQPLFLPYPPGAAGPPGSPSHSLPPSLPVSMCYPVESWDFSCQNSMQLS</sequence>
<evidence type="ECO:0000256" key="1">
    <source>
        <dbReference type="ARBA" id="ARBA00004123"/>
    </source>
</evidence>
<evidence type="ECO:0000313" key="10">
    <source>
        <dbReference type="Proteomes" id="UP001432027"/>
    </source>
</evidence>
<evidence type="ECO:0000256" key="6">
    <source>
        <dbReference type="ARBA" id="ARBA00023163"/>
    </source>
</evidence>
<gene>
    <name evidence="9" type="ORF">PENTCL1PPCAC_209</name>
</gene>
<comment type="subcellular location">
    <subcellularLocation>
        <location evidence="1">Nucleus</location>
    </subcellularLocation>
</comment>
<keyword evidence="6" id="KW-0804">Transcription</keyword>
<dbReference type="GO" id="GO:0000981">
    <property type="term" value="F:DNA-binding transcription factor activity, RNA polymerase II-specific"/>
    <property type="evidence" value="ECO:0007669"/>
    <property type="project" value="TreeGrafter"/>
</dbReference>
<dbReference type="SUPFAM" id="SSF46689">
    <property type="entry name" value="Homeodomain-like"/>
    <property type="match status" value="1"/>
</dbReference>
<dbReference type="AlphaFoldDB" id="A0AAV5S712"/>
<dbReference type="PROSITE" id="PS00034">
    <property type="entry name" value="PAIRED_1"/>
    <property type="match status" value="1"/>
</dbReference>
<evidence type="ECO:0000256" key="5">
    <source>
        <dbReference type="ARBA" id="ARBA00023125"/>
    </source>
</evidence>
<protein>
    <recommendedName>
        <fullName evidence="8">Paired domain-containing protein</fullName>
    </recommendedName>
</protein>
<dbReference type="InterPro" id="IPR043565">
    <property type="entry name" value="PAX_fam"/>
</dbReference>
<evidence type="ECO:0000256" key="2">
    <source>
        <dbReference type="ARBA" id="ARBA00022473"/>
    </source>
</evidence>
<dbReference type="Gene3D" id="1.10.10.10">
    <property type="entry name" value="Winged helix-like DNA-binding domain superfamily/Winged helix DNA-binding domain"/>
    <property type="match status" value="2"/>
</dbReference>
<evidence type="ECO:0000256" key="3">
    <source>
        <dbReference type="ARBA" id="ARBA00022724"/>
    </source>
</evidence>